<protein>
    <submittedName>
        <fullName evidence="1">Uncharacterized protein</fullName>
    </submittedName>
</protein>
<accession>O41121</accession>
<name>O41121_PBCV1</name>
<reference evidence="1 2" key="5">
    <citation type="journal article" date="1997" name="Virology">
        <title>Analysis of 74 kb of DNA located at the right end of the 330-kb chlorella virus PBCV-1 genome.</title>
        <authorList>
            <person name="Li Y."/>
            <person name="Lu Z."/>
            <person name="Sun L."/>
            <person name="Ropp S."/>
            <person name="Kutish G.F."/>
            <person name="Rock D.L."/>
            <person name="Van Etten J.L."/>
        </authorList>
    </citation>
    <scope>NUCLEOTIDE SEQUENCE [LARGE SCALE GENOMIC DNA]</scope>
</reference>
<evidence type="ECO:0000313" key="1">
    <source>
        <dbReference type="EMBL" id="AAC97032.1"/>
    </source>
</evidence>
<reference evidence="1 2" key="7">
    <citation type="journal article" date="2000" name="Virology">
        <title>Characterization of a beta-1,3-glucanase encoded by chlorella virus PBCV-1.</title>
        <authorList>
            <person name="Sun L."/>
            <person name="Gurnon J.R."/>
            <person name="Adams B.J."/>
            <person name="Graves M.V."/>
            <person name="Van Etten J.L."/>
        </authorList>
    </citation>
    <scope>NUCLEOTIDE SEQUENCE [LARGE SCALE GENOMIC DNA]</scope>
</reference>
<dbReference type="PIR" id="T18141">
    <property type="entry name" value="T18141"/>
</dbReference>
<dbReference type="KEGG" id="vg:918351"/>
<dbReference type="GeneID" id="918351"/>
<reference evidence="1 2" key="2">
    <citation type="journal article" date="1995" name="Virology">
        <title>Analysis of 43 kb of the Chlorella virus PBCV-1 330-kb genome: map positions 45 to 88.</title>
        <authorList>
            <person name="Li Y."/>
            <person name="Lu Z."/>
            <person name="Burbank D.E."/>
            <person name="Kutish G.F."/>
            <person name="Rock D.L."/>
            <person name="Van Etten J.L."/>
        </authorList>
    </citation>
    <scope>NUCLEOTIDE SEQUENCE [LARGE SCALE GENOMIC DNA]</scope>
</reference>
<reference evidence="1 2" key="8">
    <citation type="journal article" date="2010" name="J. Virol.">
        <title>Microarray analysis of Paramecium bursaria chlorella virus 1 transcription.</title>
        <authorList>
            <person name="Yanai-Balser G.M."/>
            <person name="Duncan G.A."/>
            <person name="Eudy J.D."/>
            <person name="Wang D."/>
            <person name="Li X."/>
            <person name="Agarkova I.V."/>
            <person name="Dunigan D.D."/>
            <person name="Van Etten J.L."/>
        </authorList>
    </citation>
    <scope>NUCLEOTIDE SEQUENCE [LARGE SCALE GENOMIC DNA]</scope>
</reference>
<reference evidence="1 2" key="3">
    <citation type="journal article" date="1996" name="Virology">
        <title>Analysis of 94 kb of the chlorella virus PBCV-1 330-kb genome: map positions 88 to 182.</title>
        <authorList>
            <person name="Lu Z."/>
            <person name="Li Y."/>
            <person name="Que Q."/>
            <person name="Kutish G.F."/>
            <person name="Rock D.L."/>
            <person name="Van Etten J.L."/>
        </authorList>
    </citation>
    <scope>NUCLEOTIDE SEQUENCE [LARGE SCALE GENOMIC DNA]</scope>
</reference>
<organism evidence="1 2">
    <name type="scientific">Paramecium bursaria Chlorella virus 1</name>
    <name type="common">PBCV-1</name>
    <dbReference type="NCBI Taxonomy" id="10506"/>
    <lineage>
        <taxon>Viruses</taxon>
        <taxon>Varidnaviria</taxon>
        <taxon>Bamfordvirae</taxon>
        <taxon>Nucleocytoviricota</taxon>
        <taxon>Megaviricetes</taxon>
        <taxon>Algavirales</taxon>
        <taxon>Phycodnaviridae</taxon>
        <taxon>Chlorovirus</taxon>
        <taxon>Chlorovirus vanettense</taxon>
    </lineage>
</organism>
<proteinExistence type="predicted"/>
<organismHost>
    <name type="scientific">Chlorella</name>
    <dbReference type="NCBI Taxonomy" id="3071"/>
</organismHost>
<reference evidence="1 2" key="4">
    <citation type="journal article" date="1996" name="Virology">
        <title>Analysis of 76 kb of the chlorella virus PBCV-1 330-kb genome: map positions 182 to 258.</title>
        <authorList>
            <person name="Kutish G.F."/>
            <person name="Li Y."/>
            <person name="Lu Z."/>
            <person name="Furuta M."/>
            <person name="Rock D.L."/>
            <person name="Van Etten J.L."/>
        </authorList>
    </citation>
    <scope>NUCLEOTIDE SEQUENCE [LARGE SCALE GENOMIC DNA]</scope>
</reference>
<gene>
    <name evidence="1" type="primary">a639L</name>
</gene>
<evidence type="ECO:0000313" key="2">
    <source>
        <dbReference type="Proteomes" id="UP000000862"/>
    </source>
</evidence>
<dbReference type="Proteomes" id="UP000000862">
    <property type="component" value="Segment"/>
</dbReference>
<reference evidence="1 2" key="6">
    <citation type="journal article" date="1999" name="Virology">
        <title>Chlorella virus PBCV-1 encodes a functional homospermidine synthase.</title>
        <authorList>
            <person name="Kaiser A."/>
            <person name="Vollmert M."/>
            <person name="Tholl D."/>
            <person name="Graves M.V."/>
            <person name="Gurnon J.R."/>
            <person name="Xing W."/>
            <person name="Lisec A.D."/>
            <person name="Nickerson K.W."/>
            <person name="Van Etten J.L."/>
        </authorList>
    </citation>
    <scope>NUCLEOTIDE SEQUENCE [LARGE SCALE GENOMIC DNA]</scope>
</reference>
<dbReference type="EMBL" id="JF411744">
    <property type="protein sequence ID" value="AAC97032.1"/>
    <property type="molecule type" value="Genomic_DNA"/>
</dbReference>
<sequence length="132" mass="14863">MGILEILAIYSAIFWSFFQVVYRPSKFPPHELKSHEIALTFLPFVIKVAPVSRAQQSSESAVTILTPESCRRSIALFRWSLETIIMTSSNSEILRARFVIVFWAGTASCLQLSLRNGKIIHVRLCCSNSPGM</sequence>
<reference evidence="1 2" key="1">
    <citation type="journal article" date="1995" name="Virology">
        <title>Analysis of 45 kb of DNA located at the left end of the chlorella virus PBCV-1 genome.</title>
        <authorList>
            <person name="Lu Z."/>
            <person name="Li Y."/>
            <person name="Zhang Y."/>
            <person name="Kutish G.F."/>
            <person name="Rock D.L."/>
            <person name="Van Etten J.L."/>
        </authorList>
    </citation>
    <scope>NUCLEOTIDE SEQUENCE [LARGE SCALE GENOMIC DNA]</scope>
</reference>
<dbReference type="RefSeq" id="NP_048995.1">
    <property type="nucleotide sequence ID" value="NC_000852.5"/>
</dbReference>
<keyword evidence="2" id="KW-1185">Reference proteome</keyword>